<dbReference type="HAMAP" id="MF_00925">
    <property type="entry name" value="OM_assembly_BamE"/>
    <property type="match status" value="1"/>
</dbReference>
<keyword evidence="8" id="KW-1185">Reference proteome</keyword>
<reference evidence="7" key="1">
    <citation type="submission" date="2021-10" db="EMBL/GenBank/DDBJ databases">
        <title>Marinomonas pontica sp. nov., isolated from the Black Sea.</title>
        <authorList>
            <person name="Zhao L.-H."/>
            <person name="Xue J.-H."/>
        </authorList>
    </citation>
    <scope>NUCLEOTIDE SEQUENCE</scope>
    <source>
        <strain evidence="7">E8</strain>
    </source>
</reference>
<comment type="caution">
    <text evidence="7">The sequence shown here is derived from an EMBL/GenBank/DDBJ whole genome shotgun (WGS) entry which is preliminary data.</text>
</comment>
<evidence type="ECO:0000259" key="6">
    <source>
        <dbReference type="Pfam" id="PF04355"/>
    </source>
</evidence>
<dbReference type="PANTHER" id="PTHR37482">
    <property type="entry name" value="OUTER MEMBRANE PROTEIN ASSEMBLY FACTOR BAME"/>
    <property type="match status" value="1"/>
</dbReference>
<comment type="subcellular location">
    <subcellularLocation>
        <location evidence="4">Cell outer membrane</location>
        <topology evidence="4">Lipid-anchor</topology>
    </subcellularLocation>
</comment>
<keyword evidence="4" id="KW-0449">Lipoprotein</keyword>
<dbReference type="PROSITE" id="PS51257">
    <property type="entry name" value="PROKAR_LIPOPROTEIN"/>
    <property type="match status" value="1"/>
</dbReference>
<dbReference type="GO" id="GO:1990063">
    <property type="term" value="C:Bam protein complex"/>
    <property type="evidence" value="ECO:0007669"/>
    <property type="project" value="TreeGrafter"/>
</dbReference>
<accession>A0A9X1IMJ8</accession>
<keyword evidence="2 4" id="KW-0472">Membrane</keyword>
<dbReference type="Pfam" id="PF04355">
    <property type="entry name" value="BamE"/>
    <property type="match status" value="1"/>
</dbReference>
<keyword evidence="3 4" id="KW-0998">Cell outer membrane</keyword>
<dbReference type="Gene3D" id="3.30.1450.10">
    <property type="match status" value="1"/>
</dbReference>
<dbReference type="GO" id="GO:0043165">
    <property type="term" value="P:Gram-negative-bacterium-type cell outer membrane assembly"/>
    <property type="evidence" value="ECO:0007669"/>
    <property type="project" value="UniProtKB-UniRule"/>
</dbReference>
<evidence type="ECO:0000313" key="7">
    <source>
        <dbReference type="EMBL" id="MCB5161569.1"/>
    </source>
</evidence>
<dbReference type="InterPro" id="IPR026592">
    <property type="entry name" value="BamE"/>
</dbReference>
<dbReference type="EMBL" id="JAJATW010000007">
    <property type="protein sequence ID" value="MCB5161569.1"/>
    <property type="molecule type" value="Genomic_DNA"/>
</dbReference>
<comment type="subunit">
    <text evidence="4">Part of the Bam complex.</text>
</comment>
<comment type="function">
    <text evidence="4">Part of the outer membrane protein assembly complex, which is involved in assembly and insertion of beta-barrel proteins into the outer membrane.</text>
</comment>
<dbReference type="RefSeq" id="WP_226753942.1">
    <property type="nucleotide sequence ID" value="NZ_JAJATW010000007.1"/>
</dbReference>
<evidence type="ECO:0000313" key="8">
    <source>
        <dbReference type="Proteomes" id="UP001139095"/>
    </source>
</evidence>
<evidence type="ECO:0000256" key="4">
    <source>
        <dbReference type="HAMAP-Rule" id="MF_00925"/>
    </source>
</evidence>
<dbReference type="PANTHER" id="PTHR37482:SF1">
    <property type="entry name" value="OUTER MEMBRANE PROTEIN ASSEMBLY FACTOR BAME"/>
    <property type="match status" value="1"/>
</dbReference>
<gene>
    <name evidence="4 7" type="primary">bamE</name>
    <name evidence="7" type="ORF">LG368_06600</name>
</gene>
<feature type="chain" id="PRO_5040812506" description="Outer membrane protein assembly factor BamE" evidence="5">
    <location>
        <begin position="19"/>
        <end position="105"/>
    </location>
</feature>
<dbReference type="GO" id="GO:0030674">
    <property type="term" value="F:protein-macromolecule adaptor activity"/>
    <property type="evidence" value="ECO:0007669"/>
    <property type="project" value="TreeGrafter"/>
</dbReference>
<dbReference type="InterPro" id="IPR007450">
    <property type="entry name" value="BamE_dom"/>
</dbReference>
<sequence>MKKSVLILCAAISLSACSLFPPPYKVPVTQGNLITEEQLAKLQVGMSESQVTYLLGNPMLKDTFKPNEWHYLYVTRYATPDTKKSNATDLTLIFERGVLTEIQNP</sequence>
<protein>
    <recommendedName>
        <fullName evidence="4">Outer membrane protein assembly factor BamE</fullName>
    </recommendedName>
</protein>
<dbReference type="GO" id="GO:0051205">
    <property type="term" value="P:protein insertion into membrane"/>
    <property type="evidence" value="ECO:0007669"/>
    <property type="project" value="UniProtKB-UniRule"/>
</dbReference>
<evidence type="ECO:0000256" key="1">
    <source>
        <dbReference type="ARBA" id="ARBA00022729"/>
    </source>
</evidence>
<keyword evidence="1 4" id="KW-0732">Signal</keyword>
<feature type="domain" description="Outer membrane protein assembly factor BamE" evidence="6">
    <location>
        <begin position="31"/>
        <end position="100"/>
    </location>
</feature>
<organism evidence="7 8">
    <name type="scientific">Marinomonas algarum</name>
    <dbReference type="NCBI Taxonomy" id="2883105"/>
    <lineage>
        <taxon>Bacteria</taxon>
        <taxon>Pseudomonadati</taxon>
        <taxon>Pseudomonadota</taxon>
        <taxon>Gammaproteobacteria</taxon>
        <taxon>Oceanospirillales</taxon>
        <taxon>Oceanospirillaceae</taxon>
        <taxon>Marinomonas</taxon>
    </lineage>
</organism>
<dbReference type="Proteomes" id="UP001139095">
    <property type="component" value="Unassembled WGS sequence"/>
</dbReference>
<dbReference type="AlphaFoldDB" id="A0A9X1IMJ8"/>
<evidence type="ECO:0000256" key="2">
    <source>
        <dbReference type="ARBA" id="ARBA00023136"/>
    </source>
</evidence>
<proteinExistence type="inferred from homology"/>
<name>A0A9X1IMJ8_9GAMM</name>
<feature type="signal peptide" evidence="5">
    <location>
        <begin position="1"/>
        <end position="18"/>
    </location>
</feature>
<evidence type="ECO:0000256" key="5">
    <source>
        <dbReference type="SAM" id="SignalP"/>
    </source>
</evidence>
<comment type="similarity">
    <text evidence="4">Belongs to the BamE family.</text>
</comment>
<dbReference type="InterPro" id="IPR037873">
    <property type="entry name" value="BamE-like"/>
</dbReference>
<keyword evidence="4" id="KW-0564">Palmitate</keyword>
<evidence type="ECO:0000256" key="3">
    <source>
        <dbReference type="ARBA" id="ARBA00023237"/>
    </source>
</evidence>